<feature type="transmembrane region" description="Helical" evidence="1">
    <location>
        <begin position="93"/>
        <end position="110"/>
    </location>
</feature>
<dbReference type="Proteomes" id="UP000645966">
    <property type="component" value="Unassembled WGS sequence"/>
</dbReference>
<evidence type="ECO:0000259" key="2">
    <source>
        <dbReference type="Pfam" id="PF12089"/>
    </source>
</evidence>
<evidence type="ECO:0000256" key="1">
    <source>
        <dbReference type="SAM" id="Phobius"/>
    </source>
</evidence>
<organism evidence="3 4">
    <name type="scientific">Corynebacterium meridianum</name>
    <dbReference type="NCBI Taxonomy" id="2765363"/>
    <lineage>
        <taxon>Bacteria</taxon>
        <taxon>Bacillati</taxon>
        <taxon>Actinomycetota</taxon>
        <taxon>Actinomycetes</taxon>
        <taxon>Mycobacteriales</taxon>
        <taxon>Corynebacteriaceae</taxon>
        <taxon>Corynebacterium</taxon>
    </lineage>
</organism>
<dbReference type="RefSeq" id="WP_198738782.1">
    <property type="nucleotide sequence ID" value="NZ_JAEIOS010000013.1"/>
</dbReference>
<dbReference type="Pfam" id="PF12089">
    <property type="entry name" value="DUF3566"/>
    <property type="match status" value="1"/>
</dbReference>
<dbReference type="EMBL" id="JAEIOS010000013">
    <property type="protein sequence ID" value="MBI8989747.1"/>
    <property type="molecule type" value="Genomic_DNA"/>
</dbReference>
<keyword evidence="1" id="KW-1133">Transmembrane helix</keyword>
<feature type="transmembrane region" description="Helical" evidence="1">
    <location>
        <begin position="63"/>
        <end position="87"/>
    </location>
</feature>
<dbReference type="AlphaFoldDB" id="A0A934I7F1"/>
<dbReference type="InterPro" id="IPR021949">
    <property type="entry name" value="DUF3566_TM"/>
</dbReference>
<protein>
    <submittedName>
        <fullName evidence="3">DUF3566 domain-containing protein</fullName>
    </submittedName>
</protein>
<comment type="caution">
    <text evidence="3">The sequence shown here is derived from an EMBL/GenBank/DDBJ whole genome shotgun (WGS) entry which is preliminary data.</text>
</comment>
<name>A0A934I7F1_9CORY</name>
<feature type="domain" description="DUF3566" evidence="2">
    <location>
        <begin position="5"/>
        <end position="111"/>
    </location>
</feature>
<accession>A0A934I7F1</accession>
<gene>
    <name evidence="3" type="ORF">JDV75_08235</name>
</gene>
<keyword evidence="1" id="KW-0472">Membrane</keyword>
<feature type="transmembrane region" description="Helical" evidence="1">
    <location>
        <begin position="20"/>
        <end position="42"/>
    </location>
</feature>
<evidence type="ECO:0000313" key="4">
    <source>
        <dbReference type="Proteomes" id="UP000645966"/>
    </source>
</evidence>
<reference evidence="3" key="1">
    <citation type="submission" date="2020-12" db="EMBL/GenBank/DDBJ databases">
        <title>Genome public.</title>
        <authorList>
            <person name="Sun Q."/>
        </authorList>
    </citation>
    <scope>NUCLEOTIDE SEQUENCE</scope>
    <source>
        <strain evidence="3">CCM 8863</strain>
    </source>
</reference>
<sequence length="114" mass="11895">MHIQEVTVTRVSPLSAFRTALALSLAALAAWILCVTLLYYGLEQFGFWAKLNSIVTGVGGSDVITFGTVLSVASLLGAVTAIAVTILAPLTAVIYNGMVELFGGVVVTLTEGDY</sequence>
<keyword evidence="1" id="KW-0812">Transmembrane</keyword>
<proteinExistence type="predicted"/>
<keyword evidence="4" id="KW-1185">Reference proteome</keyword>
<evidence type="ECO:0000313" key="3">
    <source>
        <dbReference type="EMBL" id="MBI8989747.1"/>
    </source>
</evidence>